<organism evidence="6 7">
    <name type="scientific">Streptococcus criceti HS-6</name>
    <dbReference type="NCBI Taxonomy" id="873449"/>
    <lineage>
        <taxon>Bacteria</taxon>
        <taxon>Bacillati</taxon>
        <taxon>Bacillota</taxon>
        <taxon>Bacilli</taxon>
        <taxon>Lactobacillales</taxon>
        <taxon>Streptococcaceae</taxon>
        <taxon>Streptococcus</taxon>
    </lineage>
</organism>
<evidence type="ECO:0000259" key="5">
    <source>
        <dbReference type="Pfam" id="PF12950"/>
    </source>
</evidence>
<dbReference type="GO" id="GO:0009007">
    <property type="term" value="F:site-specific DNA-methyltransferase (adenine-specific) activity"/>
    <property type="evidence" value="ECO:0007669"/>
    <property type="project" value="UniProtKB-EC"/>
</dbReference>
<reference evidence="6" key="1">
    <citation type="submission" date="2011-07" db="EMBL/GenBank/DDBJ databases">
        <authorList>
            <person name="Stanhope M.J."/>
            <person name="Durkin A.S."/>
            <person name="Hostetler J."/>
            <person name="Kim M."/>
            <person name="Radune D."/>
            <person name="Singh I."/>
            <person name="Town C.D."/>
        </authorList>
    </citation>
    <scope>NUCLEOTIDE SEQUENCE [LARGE SCALE GENOMIC DNA]</scope>
    <source>
        <strain evidence="6">HS-6</strain>
    </source>
</reference>
<name>G5JSE4_STRCG</name>
<dbReference type="AlphaFoldDB" id="G5JSE4"/>
<evidence type="ECO:0000256" key="4">
    <source>
        <dbReference type="ARBA" id="ARBA00047942"/>
    </source>
</evidence>
<keyword evidence="2" id="KW-0489">Methyltransferase</keyword>
<evidence type="ECO:0000313" key="7">
    <source>
        <dbReference type="Proteomes" id="UP000004322"/>
    </source>
</evidence>
<dbReference type="Pfam" id="PF12950">
    <property type="entry name" value="TaqI_C"/>
    <property type="match status" value="1"/>
</dbReference>
<protein>
    <recommendedName>
        <fullName evidence="1">site-specific DNA-methyltransferase (adenine-specific)</fullName>
        <ecNumber evidence="1">2.1.1.72</ecNumber>
    </recommendedName>
</protein>
<proteinExistence type="predicted"/>
<dbReference type="InterPro" id="IPR050953">
    <property type="entry name" value="N4_N6_ade-DNA_methylase"/>
</dbReference>
<dbReference type="PANTHER" id="PTHR33841:SF1">
    <property type="entry name" value="DNA METHYLTRANSFERASE A"/>
    <property type="match status" value="1"/>
</dbReference>
<evidence type="ECO:0000313" key="6">
    <source>
        <dbReference type="EMBL" id="EHI73826.1"/>
    </source>
</evidence>
<comment type="catalytic activity">
    <reaction evidence="4">
        <text>a 2'-deoxyadenosine in DNA + S-adenosyl-L-methionine = an N(6)-methyl-2'-deoxyadenosine in DNA + S-adenosyl-L-homocysteine + H(+)</text>
        <dbReference type="Rhea" id="RHEA:15197"/>
        <dbReference type="Rhea" id="RHEA-COMP:12418"/>
        <dbReference type="Rhea" id="RHEA-COMP:12419"/>
        <dbReference type="ChEBI" id="CHEBI:15378"/>
        <dbReference type="ChEBI" id="CHEBI:57856"/>
        <dbReference type="ChEBI" id="CHEBI:59789"/>
        <dbReference type="ChEBI" id="CHEBI:90615"/>
        <dbReference type="ChEBI" id="CHEBI:90616"/>
        <dbReference type="EC" id="2.1.1.72"/>
    </reaction>
</comment>
<feature type="domain" description="TaqI-like C-terminal specificity" evidence="5">
    <location>
        <begin position="63"/>
        <end position="218"/>
    </location>
</feature>
<dbReference type="PANTHER" id="PTHR33841">
    <property type="entry name" value="DNA METHYLTRANSFERASE YEEA-RELATED"/>
    <property type="match status" value="1"/>
</dbReference>
<dbReference type="EMBL" id="AEUV02000002">
    <property type="protein sequence ID" value="EHI73826.1"/>
    <property type="molecule type" value="Genomic_DNA"/>
</dbReference>
<accession>G5JSE4</accession>
<dbReference type="InterPro" id="IPR025931">
    <property type="entry name" value="TaqI_C"/>
</dbReference>
<evidence type="ECO:0000256" key="1">
    <source>
        <dbReference type="ARBA" id="ARBA00011900"/>
    </source>
</evidence>
<dbReference type="Proteomes" id="UP000004322">
    <property type="component" value="Unassembled WGS sequence"/>
</dbReference>
<dbReference type="EC" id="2.1.1.72" evidence="1"/>
<dbReference type="GO" id="GO:0032259">
    <property type="term" value="P:methylation"/>
    <property type="evidence" value="ECO:0007669"/>
    <property type="project" value="UniProtKB-KW"/>
</dbReference>
<dbReference type="RefSeq" id="WP_004226298.1">
    <property type="nucleotide sequence ID" value="NZ_AEUV02000002.1"/>
</dbReference>
<dbReference type="STRING" id="873449.STRCR_2143"/>
<keyword evidence="3" id="KW-0808">Transferase</keyword>
<dbReference type="SUPFAM" id="SSF116734">
    <property type="entry name" value="DNA methylase specificity domain"/>
    <property type="match status" value="1"/>
</dbReference>
<comment type="caution">
    <text evidence="6">The sequence shown here is derived from an EMBL/GenBank/DDBJ whole genome shotgun (WGS) entry which is preliminary data.</text>
</comment>
<dbReference type="eggNOG" id="COG0827">
    <property type="taxonomic scope" value="Bacteria"/>
</dbReference>
<evidence type="ECO:0000256" key="3">
    <source>
        <dbReference type="ARBA" id="ARBA00022679"/>
    </source>
</evidence>
<keyword evidence="7" id="KW-1185">Reference proteome</keyword>
<evidence type="ECO:0000256" key="2">
    <source>
        <dbReference type="ARBA" id="ARBA00022603"/>
    </source>
</evidence>
<sequence length="242" mass="28404">MILSPIEQSIKQKIEAVGTPLRDWDIRINRGILTGYNEAFIIDKKTRDELIKKDPKSAEIIRPILRGKDIKRYSYDFADKYLITTYNEYADDNGIVHPSIDIKDYPTIKEHLDYYWQQINKRQDKGDTPYNLRRCAYMDDFNKPKIVFSRISGNEPCFALDNASCMMNDTAYMILGDNLEYLLHKLCSPEYWFAFRRFYMGGGIEKEFKLDNLKNLPIPMPNSQELRLTSEERQLISLADNS</sequence>
<gene>
    <name evidence="6" type="ORF">STRCR_2143</name>
</gene>